<proteinExistence type="inferred from homology"/>
<dbReference type="Gene3D" id="3.20.20.80">
    <property type="entry name" value="Glycosidases"/>
    <property type="match status" value="1"/>
</dbReference>
<evidence type="ECO:0000256" key="5">
    <source>
        <dbReference type="ARBA" id="ARBA00022801"/>
    </source>
</evidence>
<evidence type="ECO:0000256" key="8">
    <source>
        <dbReference type="RuleBase" id="RU004336"/>
    </source>
</evidence>
<evidence type="ECO:0000256" key="2">
    <source>
        <dbReference type="ARBA" id="ARBA00008773"/>
    </source>
</evidence>
<feature type="chain" id="PRO_5005527935" description="glucan endo-1,3-beta-D-glucosidase" evidence="9">
    <location>
        <begin position="23"/>
        <end position="402"/>
    </location>
</feature>
<keyword evidence="4 9" id="KW-0732">Signal</keyword>
<accession>A0A0K9PHV8</accession>
<dbReference type="OrthoDB" id="77201at2759"/>
<reference evidence="11" key="1">
    <citation type="journal article" date="2016" name="Nature">
        <title>The genome of the seagrass Zostera marina reveals angiosperm adaptation to the sea.</title>
        <authorList>
            <person name="Olsen J.L."/>
            <person name="Rouze P."/>
            <person name="Verhelst B."/>
            <person name="Lin Y.-C."/>
            <person name="Bayer T."/>
            <person name="Collen J."/>
            <person name="Dattolo E."/>
            <person name="De Paoli E."/>
            <person name="Dittami S."/>
            <person name="Maumus F."/>
            <person name="Michel G."/>
            <person name="Kersting A."/>
            <person name="Lauritano C."/>
            <person name="Lohaus R."/>
            <person name="Toepel M."/>
            <person name="Tonon T."/>
            <person name="Vanneste K."/>
            <person name="Amirebrahimi M."/>
            <person name="Brakel J."/>
            <person name="Bostroem C."/>
            <person name="Chovatia M."/>
            <person name="Grimwood J."/>
            <person name="Jenkins J.W."/>
            <person name="Jueterbock A."/>
            <person name="Mraz A."/>
            <person name="Stam W.T."/>
            <person name="Tice H."/>
            <person name="Bornberg-Bauer E."/>
            <person name="Green P.J."/>
            <person name="Pearson G.A."/>
            <person name="Procaccini G."/>
            <person name="Duarte C.M."/>
            <person name="Schmutz J."/>
            <person name="Reusch T.B.H."/>
            <person name="Van de Peer Y."/>
        </authorList>
    </citation>
    <scope>NUCLEOTIDE SEQUENCE [LARGE SCALE GENOMIC DNA]</scope>
    <source>
        <strain evidence="11">cv. Finnish</strain>
    </source>
</reference>
<dbReference type="GO" id="GO:0005975">
    <property type="term" value="P:carbohydrate metabolic process"/>
    <property type="evidence" value="ECO:0007669"/>
    <property type="project" value="InterPro"/>
</dbReference>
<dbReference type="InterPro" id="IPR000490">
    <property type="entry name" value="Glyco_hydro_17"/>
</dbReference>
<dbReference type="AlphaFoldDB" id="A0A0K9PHV8"/>
<keyword evidence="11" id="KW-1185">Reference proteome</keyword>
<sequence>MALMFIFLHLLLLLYTCDFVRCLNVGINYGQIANNLPEAIQVVGLLESLRINRVKLYDSDPRVLKAFANTGVEFIIGISNEDVRKMKDASTAETWVIQHVSDHLSAGTRITSVTVGNEVLSGEDGVLMHDLVPAMQTVYEALVKVGLDKQIQVTTAHSVAILETSYPPTDGAFRRDIVGKYIDPLLKFHSKTGSSFLINVYPFFAYKDDPTSVSLDYVLFNPDKGITDPNSNLHYDNMLFAQIDSVHSAIERMGYKDIVVVVSETGWPSKGDSDEIGASLENAATYNGNLIQKIGMSDPVGTPMKPSAPIDVYLFALFNENMKPGPTSERNYGLLYPNRSSVYELPNEQKSNDHDDKILHYKYSSSSSPSVDWFFTIKVALFMPLVAFLLVTELQVELWRYI</sequence>
<dbReference type="GO" id="GO:0005886">
    <property type="term" value="C:plasma membrane"/>
    <property type="evidence" value="ECO:0000318"/>
    <property type="project" value="GO_Central"/>
</dbReference>
<dbReference type="EMBL" id="LFYR01000884">
    <property type="protein sequence ID" value="KMZ67815.1"/>
    <property type="molecule type" value="Genomic_DNA"/>
</dbReference>
<dbReference type="STRING" id="29655.A0A0K9PHV8"/>
<dbReference type="InterPro" id="IPR017853">
    <property type="entry name" value="GH"/>
</dbReference>
<evidence type="ECO:0000256" key="3">
    <source>
        <dbReference type="ARBA" id="ARBA00012780"/>
    </source>
</evidence>
<dbReference type="SUPFAM" id="SSF51445">
    <property type="entry name" value="(Trans)glycosidases"/>
    <property type="match status" value="1"/>
</dbReference>
<comment type="catalytic activity">
    <reaction evidence="1">
        <text>Hydrolysis of (1-&gt;3)-beta-D-glucosidic linkages in (1-&gt;3)-beta-D-glucans.</text>
        <dbReference type="EC" id="3.2.1.39"/>
    </reaction>
</comment>
<evidence type="ECO:0000256" key="9">
    <source>
        <dbReference type="SAM" id="SignalP"/>
    </source>
</evidence>
<evidence type="ECO:0000313" key="10">
    <source>
        <dbReference type="EMBL" id="KMZ67815.1"/>
    </source>
</evidence>
<evidence type="ECO:0000256" key="7">
    <source>
        <dbReference type="RuleBase" id="RU004335"/>
    </source>
</evidence>
<dbReference type="FunFam" id="3.20.20.80:FF:000005">
    <property type="entry name" value="Glucan endo-1,3-beta-glucosidase 14"/>
    <property type="match status" value="1"/>
</dbReference>
<dbReference type="Pfam" id="PF00332">
    <property type="entry name" value="Glyco_hydro_17"/>
    <property type="match status" value="1"/>
</dbReference>
<dbReference type="OMA" id="VANAHTW"/>
<dbReference type="PROSITE" id="PS00587">
    <property type="entry name" value="GLYCOSYL_HYDROL_F17"/>
    <property type="match status" value="1"/>
</dbReference>
<dbReference type="EC" id="3.2.1.39" evidence="3"/>
<dbReference type="GO" id="GO:0042973">
    <property type="term" value="F:glucan endo-1,3-beta-D-glucosidase activity"/>
    <property type="evidence" value="ECO:0007669"/>
    <property type="project" value="UniProtKB-EC"/>
</dbReference>
<keyword evidence="6 8" id="KW-0326">Glycosidase</keyword>
<keyword evidence="5 8" id="KW-0378">Hydrolase</keyword>
<organism evidence="10 11">
    <name type="scientific">Zostera marina</name>
    <name type="common">Eelgrass</name>
    <dbReference type="NCBI Taxonomy" id="29655"/>
    <lineage>
        <taxon>Eukaryota</taxon>
        <taxon>Viridiplantae</taxon>
        <taxon>Streptophyta</taxon>
        <taxon>Embryophyta</taxon>
        <taxon>Tracheophyta</taxon>
        <taxon>Spermatophyta</taxon>
        <taxon>Magnoliopsida</taxon>
        <taxon>Liliopsida</taxon>
        <taxon>Zosteraceae</taxon>
        <taxon>Zostera</taxon>
    </lineage>
</organism>
<protein>
    <recommendedName>
        <fullName evidence="3">glucan endo-1,3-beta-D-glucosidase</fullName>
        <ecNumber evidence="3">3.2.1.39</ecNumber>
    </recommendedName>
</protein>
<comment type="caution">
    <text evidence="10">The sequence shown here is derived from an EMBL/GenBank/DDBJ whole genome shotgun (WGS) entry which is preliminary data.</text>
</comment>
<comment type="similarity">
    <text evidence="2 7">Belongs to the glycosyl hydrolase 17 family.</text>
</comment>
<dbReference type="Proteomes" id="UP000036987">
    <property type="component" value="Unassembled WGS sequence"/>
</dbReference>
<name>A0A0K9PHV8_ZOSMR</name>
<dbReference type="InterPro" id="IPR044965">
    <property type="entry name" value="Glyco_hydro_17_plant"/>
</dbReference>
<evidence type="ECO:0000313" key="11">
    <source>
        <dbReference type="Proteomes" id="UP000036987"/>
    </source>
</evidence>
<evidence type="ECO:0000256" key="1">
    <source>
        <dbReference type="ARBA" id="ARBA00000382"/>
    </source>
</evidence>
<dbReference type="PANTHER" id="PTHR32227">
    <property type="entry name" value="GLUCAN ENDO-1,3-BETA-GLUCOSIDASE BG1-RELATED-RELATED"/>
    <property type="match status" value="1"/>
</dbReference>
<feature type="signal peptide" evidence="9">
    <location>
        <begin position="1"/>
        <end position="22"/>
    </location>
</feature>
<evidence type="ECO:0000256" key="4">
    <source>
        <dbReference type="ARBA" id="ARBA00022729"/>
    </source>
</evidence>
<gene>
    <name evidence="10" type="ORF">ZOSMA_258G00120</name>
</gene>
<evidence type="ECO:0000256" key="6">
    <source>
        <dbReference type="ARBA" id="ARBA00023295"/>
    </source>
</evidence>